<dbReference type="EC" id="2.7.7.108" evidence="5"/>
<evidence type="ECO:0000256" key="1">
    <source>
        <dbReference type="ARBA" id="ARBA00022679"/>
    </source>
</evidence>
<evidence type="ECO:0000259" key="8">
    <source>
        <dbReference type="PROSITE" id="PS51459"/>
    </source>
</evidence>
<evidence type="ECO:0000256" key="4">
    <source>
        <dbReference type="ARBA" id="ARBA00022840"/>
    </source>
</evidence>
<dbReference type="Proteomes" id="UP000587527">
    <property type="component" value="Unassembled WGS sequence"/>
</dbReference>
<evidence type="ECO:0000256" key="3">
    <source>
        <dbReference type="ARBA" id="ARBA00022741"/>
    </source>
</evidence>
<reference evidence="9 10" key="1">
    <citation type="submission" date="2020-08" db="EMBL/GenBank/DDBJ databases">
        <title>Sequencing the genomes of 1000 actinobacteria strains.</title>
        <authorList>
            <person name="Klenk H.-P."/>
        </authorList>
    </citation>
    <scope>NUCLEOTIDE SEQUENCE [LARGE SCALE GENOMIC DNA]</scope>
    <source>
        <strain evidence="9 10">DSM 45362</strain>
    </source>
</reference>
<comment type="caution">
    <text evidence="9">The sequence shown here is derived from an EMBL/GenBank/DDBJ whole genome shotgun (WGS) entry which is preliminary data.</text>
</comment>
<comment type="catalytic activity">
    <reaction evidence="6">
        <text>L-threonyl-[protein] + ATP = 3-O-(5'-adenylyl)-L-threonyl-[protein] + diphosphate</text>
        <dbReference type="Rhea" id="RHEA:54292"/>
        <dbReference type="Rhea" id="RHEA-COMP:11060"/>
        <dbReference type="Rhea" id="RHEA-COMP:13847"/>
        <dbReference type="ChEBI" id="CHEBI:30013"/>
        <dbReference type="ChEBI" id="CHEBI:30616"/>
        <dbReference type="ChEBI" id="CHEBI:33019"/>
        <dbReference type="ChEBI" id="CHEBI:138113"/>
        <dbReference type="EC" id="2.7.7.108"/>
    </reaction>
</comment>
<evidence type="ECO:0000313" key="10">
    <source>
        <dbReference type="Proteomes" id="UP000587527"/>
    </source>
</evidence>
<keyword evidence="2" id="KW-0548">Nucleotidyltransferase</keyword>
<evidence type="ECO:0000256" key="5">
    <source>
        <dbReference type="ARBA" id="ARBA00034531"/>
    </source>
</evidence>
<keyword evidence="1" id="KW-0808">Transferase</keyword>
<dbReference type="PANTHER" id="PTHR39560">
    <property type="entry name" value="PROTEIN ADENYLYLTRANSFERASE FIC-RELATED"/>
    <property type="match status" value="1"/>
</dbReference>
<keyword evidence="3" id="KW-0547">Nucleotide-binding</keyword>
<dbReference type="Gene3D" id="1.10.3290.10">
    <property type="entry name" value="Fido-like domain"/>
    <property type="match status" value="1"/>
</dbReference>
<proteinExistence type="predicted"/>
<dbReference type="PROSITE" id="PS51459">
    <property type="entry name" value="FIDO"/>
    <property type="match status" value="1"/>
</dbReference>
<evidence type="ECO:0000256" key="2">
    <source>
        <dbReference type="ARBA" id="ARBA00022695"/>
    </source>
</evidence>
<keyword evidence="10" id="KW-1185">Reference proteome</keyword>
<dbReference type="PANTHER" id="PTHR39560:SF1">
    <property type="entry name" value="PROTEIN ADENYLYLTRANSFERASE FIC-RELATED"/>
    <property type="match status" value="1"/>
</dbReference>
<evidence type="ECO:0000256" key="7">
    <source>
        <dbReference type="ARBA" id="ARBA00048696"/>
    </source>
</evidence>
<organism evidence="9 10">
    <name type="scientific">Allocatelliglobosispora scoriae</name>
    <dbReference type="NCBI Taxonomy" id="643052"/>
    <lineage>
        <taxon>Bacteria</taxon>
        <taxon>Bacillati</taxon>
        <taxon>Actinomycetota</taxon>
        <taxon>Actinomycetes</taxon>
        <taxon>Micromonosporales</taxon>
        <taxon>Micromonosporaceae</taxon>
        <taxon>Allocatelliglobosispora</taxon>
    </lineage>
</organism>
<dbReference type="AlphaFoldDB" id="A0A841C249"/>
<dbReference type="RefSeq" id="WP_184844046.1">
    <property type="nucleotide sequence ID" value="NZ_JACHMN010000003.1"/>
</dbReference>
<feature type="domain" description="Fido" evidence="8">
    <location>
        <begin position="50"/>
        <end position="186"/>
    </location>
</feature>
<dbReference type="GO" id="GO:0051302">
    <property type="term" value="P:regulation of cell division"/>
    <property type="evidence" value="ECO:0007669"/>
    <property type="project" value="TreeGrafter"/>
</dbReference>
<comment type="catalytic activity">
    <reaction evidence="7">
        <text>L-tyrosyl-[protein] + ATP = O-(5'-adenylyl)-L-tyrosyl-[protein] + diphosphate</text>
        <dbReference type="Rhea" id="RHEA:54288"/>
        <dbReference type="Rhea" id="RHEA-COMP:10136"/>
        <dbReference type="Rhea" id="RHEA-COMP:13846"/>
        <dbReference type="ChEBI" id="CHEBI:30616"/>
        <dbReference type="ChEBI" id="CHEBI:33019"/>
        <dbReference type="ChEBI" id="CHEBI:46858"/>
        <dbReference type="ChEBI" id="CHEBI:83624"/>
        <dbReference type="EC" id="2.7.7.108"/>
    </reaction>
</comment>
<keyword evidence="4" id="KW-0067">ATP-binding</keyword>
<sequence length="191" mass="21483">MTYDPYLDRTTGILINKLGITEDGPLRRAAADISAARLDEIAARPIAGGYDLPHLQRFHRKIYGDIFPWAGELRTIPIFKDTGFCLPQHIVSYADSEFSKLRAEDHLRGLGVAAFVDRLAYYHAEINEIHPFREGNGRALRAFLRQLAREADYRLDWTVVNPEDNHAAALAAHGGDLEPLQALLTRVVRPL</sequence>
<dbReference type="EMBL" id="JACHMN010000003">
    <property type="protein sequence ID" value="MBB5873213.1"/>
    <property type="molecule type" value="Genomic_DNA"/>
</dbReference>
<dbReference type="Pfam" id="PF02661">
    <property type="entry name" value="Fic"/>
    <property type="match status" value="1"/>
</dbReference>
<dbReference type="InterPro" id="IPR036597">
    <property type="entry name" value="Fido-like_dom_sf"/>
</dbReference>
<protein>
    <recommendedName>
        <fullName evidence="5">protein adenylyltransferase</fullName>
        <ecNumber evidence="5">2.7.7.108</ecNumber>
    </recommendedName>
</protein>
<gene>
    <name evidence="9" type="ORF">F4553_006647</name>
</gene>
<evidence type="ECO:0000256" key="6">
    <source>
        <dbReference type="ARBA" id="ARBA00047939"/>
    </source>
</evidence>
<name>A0A841C249_9ACTN</name>
<dbReference type="SUPFAM" id="SSF140931">
    <property type="entry name" value="Fic-like"/>
    <property type="match status" value="1"/>
</dbReference>
<dbReference type="GO" id="GO:0070733">
    <property type="term" value="F:AMPylase activity"/>
    <property type="evidence" value="ECO:0007669"/>
    <property type="project" value="UniProtKB-EC"/>
</dbReference>
<dbReference type="GO" id="GO:0005524">
    <property type="term" value="F:ATP binding"/>
    <property type="evidence" value="ECO:0007669"/>
    <property type="project" value="UniProtKB-KW"/>
</dbReference>
<dbReference type="InterPro" id="IPR003812">
    <property type="entry name" value="Fido"/>
</dbReference>
<accession>A0A841C249</accession>
<evidence type="ECO:0000313" key="9">
    <source>
        <dbReference type="EMBL" id="MBB5873213.1"/>
    </source>
</evidence>